<reference evidence="4" key="1">
    <citation type="journal article" date="2021" name="mSystems">
        <title>Bacteria and Archaea Synergistically Convert Glycine Betaine to Biogenic Methane in the Formosa Cold Seep of the South China Sea.</title>
        <authorList>
            <person name="Li L."/>
            <person name="Zhang W."/>
            <person name="Zhang S."/>
            <person name="Song L."/>
            <person name="Sun Q."/>
            <person name="Zhang H."/>
            <person name="Xiang H."/>
            <person name="Dong X."/>
        </authorList>
    </citation>
    <scope>NUCLEOTIDE SEQUENCE</scope>
    <source>
        <strain evidence="4">ZWT</strain>
    </source>
</reference>
<evidence type="ECO:0000256" key="2">
    <source>
        <dbReference type="SAM" id="Phobius"/>
    </source>
</evidence>
<keyword evidence="2" id="KW-0472">Membrane</keyword>
<dbReference type="RefSeq" id="WP_250858945.1">
    <property type="nucleotide sequence ID" value="NZ_JAGSOJ010000002.1"/>
</dbReference>
<comment type="caution">
    <text evidence="4">The sequence shown here is derived from an EMBL/GenBank/DDBJ whole genome shotgun (WGS) entry which is preliminary data.</text>
</comment>
<dbReference type="InterPro" id="IPR000866">
    <property type="entry name" value="AhpC/TSA"/>
</dbReference>
<dbReference type="GO" id="GO:0016491">
    <property type="term" value="F:oxidoreductase activity"/>
    <property type="evidence" value="ECO:0007669"/>
    <property type="project" value="InterPro"/>
</dbReference>
<organism evidence="4 5">
    <name type="scientific">Oceanirhabdus seepicola</name>
    <dbReference type="NCBI Taxonomy" id="2828781"/>
    <lineage>
        <taxon>Bacteria</taxon>
        <taxon>Bacillati</taxon>
        <taxon>Bacillota</taxon>
        <taxon>Clostridia</taxon>
        <taxon>Eubacteriales</taxon>
        <taxon>Clostridiaceae</taxon>
        <taxon>Oceanirhabdus</taxon>
    </lineage>
</organism>
<dbReference type="PANTHER" id="PTHR42852">
    <property type="entry name" value="THIOL:DISULFIDE INTERCHANGE PROTEIN DSBE"/>
    <property type="match status" value="1"/>
</dbReference>
<keyword evidence="2" id="KW-0812">Transmembrane</keyword>
<dbReference type="Gene3D" id="3.40.30.10">
    <property type="entry name" value="Glutaredoxin"/>
    <property type="match status" value="1"/>
</dbReference>
<name>A0A9J6P126_9CLOT</name>
<evidence type="ECO:0000259" key="3">
    <source>
        <dbReference type="PROSITE" id="PS51352"/>
    </source>
</evidence>
<proteinExistence type="predicted"/>
<sequence>MNKKIIYGIIGIGIIGGLFLMKKAVDDYNMNAEAQSYEVKLDSKNKEEKNKEEINKDNMEEESKKEENIKQKENIKKEDTSKEKVEYNQDINFTLQDLNGNEVSISDFQGKKVFINFWATWCPNCKVEMPHMQTIWEEFGEEVVVVAVDIGESKETVKKYIDKAGYKFKVLLDEKNDIAGKFGITAVPTSILLDENGNLIYGVRGAMTYESMVKFVKGELRNSN</sequence>
<accession>A0A9J6P126</accession>
<dbReference type="Proteomes" id="UP001056429">
    <property type="component" value="Unassembled WGS sequence"/>
</dbReference>
<reference evidence="4" key="2">
    <citation type="submission" date="2021-04" db="EMBL/GenBank/DDBJ databases">
        <authorList>
            <person name="Dong X."/>
        </authorList>
    </citation>
    <scope>NUCLEOTIDE SEQUENCE</scope>
    <source>
        <strain evidence="4">ZWT</strain>
    </source>
</reference>
<keyword evidence="2" id="KW-1133">Transmembrane helix</keyword>
<dbReference type="PANTHER" id="PTHR42852:SF17">
    <property type="entry name" value="THIOREDOXIN-LIKE PROTEIN HI_1115"/>
    <property type="match status" value="1"/>
</dbReference>
<dbReference type="InterPro" id="IPR050553">
    <property type="entry name" value="Thioredoxin_ResA/DsbE_sf"/>
</dbReference>
<evidence type="ECO:0000313" key="4">
    <source>
        <dbReference type="EMBL" id="MCM1989918.1"/>
    </source>
</evidence>
<dbReference type="CDD" id="cd02966">
    <property type="entry name" value="TlpA_like_family"/>
    <property type="match status" value="1"/>
</dbReference>
<dbReference type="InterPro" id="IPR036249">
    <property type="entry name" value="Thioredoxin-like_sf"/>
</dbReference>
<evidence type="ECO:0000313" key="5">
    <source>
        <dbReference type="Proteomes" id="UP001056429"/>
    </source>
</evidence>
<dbReference type="GO" id="GO:0016209">
    <property type="term" value="F:antioxidant activity"/>
    <property type="evidence" value="ECO:0007669"/>
    <property type="project" value="InterPro"/>
</dbReference>
<gene>
    <name evidence="4" type="ORF">KDK92_09210</name>
</gene>
<keyword evidence="5" id="KW-1185">Reference proteome</keyword>
<dbReference type="Pfam" id="PF00578">
    <property type="entry name" value="AhpC-TSA"/>
    <property type="match status" value="1"/>
</dbReference>
<dbReference type="AlphaFoldDB" id="A0A9J6P126"/>
<feature type="domain" description="Thioredoxin" evidence="3">
    <location>
        <begin position="84"/>
        <end position="221"/>
    </location>
</feature>
<dbReference type="SUPFAM" id="SSF52833">
    <property type="entry name" value="Thioredoxin-like"/>
    <property type="match status" value="1"/>
</dbReference>
<dbReference type="InterPro" id="IPR013766">
    <property type="entry name" value="Thioredoxin_domain"/>
</dbReference>
<feature type="region of interest" description="Disordered" evidence="1">
    <location>
        <begin position="43"/>
        <end position="81"/>
    </location>
</feature>
<protein>
    <submittedName>
        <fullName evidence="4">TlpA family protein disulfide reductase</fullName>
    </submittedName>
</protein>
<feature type="transmembrane region" description="Helical" evidence="2">
    <location>
        <begin position="5"/>
        <end position="21"/>
    </location>
</feature>
<dbReference type="EMBL" id="JAGSOJ010000002">
    <property type="protein sequence ID" value="MCM1989918.1"/>
    <property type="molecule type" value="Genomic_DNA"/>
</dbReference>
<evidence type="ECO:0000256" key="1">
    <source>
        <dbReference type="SAM" id="MobiDB-lite"/>
    </source>
</evidence>
<dbReference type="PROSITE" id="PS51352">
    <property type="entry name" value="THIOREDOXIN_2"/>
    <property type="match status" value="1"/>
</dbReference>